<dbReference type="Proteomes" id="UP000220611">
    <property type="component" value="Unassembled WGS sequence"/>
</dbReference>
<gene>
    <name evidence="2" type="ORF">CH238_12245</name>
    <name evidence="1" type="ORF">CLOLEP_00799</name>
</gene>
<evidence type="ECO:0000313" key="1">
    <source>
        <dbReference type="EMBL" id="EDO62380.1"/>
    </source>
</evidence>
<reference evidence="1 3" key="2">
    <citation type="submission" date="2007-08" db="EMBL/GenBank/DDBJ databases">
        <authorList>
            <person name="Fulton L."/>
            <person name="Clifton S."/>
            <person name="Fulton B."/>
            <person name="Xu J."/>
            <person name="Minx P."/>
            <person name="Pepin K.H."/>
            <person name="Johnson M."/>
            <person name="Thiruvilangam P."/>
            <person name="Bhonagiri V."/>
            <person name="Nash W.E."/>
            <person name="Wang C."/>
            <person name="Mardis E.R."/>
            <person name="Wilson R.K."/>
        </authorList>
    </citation>
    <scope>NUCLEOTIDE SEQUENCE [LARGE SCALE GENOMIC DNA]</scope>
    <source>
        <strain evidence="1 3">DSM 753</strain>
    </source>
</reference>
<dbReference type="OrthoDB" id="2594680at2"/>
<protein>
    <submittedName>
        <fullName evidence="1">Uncharacterized protein</fullName>
    </submittedName>
</protein>
<dbReference type="eggNOG" id="ENOG502Z9RA">
    <property type="taxonomic scope" value="Bacteria"/>
</dbReference>
<comment type="caution">
    <text evidence="1">The sequence shown here is derived from an EMBL/GenBank/DDBJ whole genome shotgun (WGS) entry which is preliminary data.</text>
</comment>
<sequence>MELNLYPIRPEEIVCMGGLSSRGLDQKIGCIGSLTANLNTGTPEFESAWRSRTFRLNTPEFTDEFNEMIGTLRQGLLKSPAELRACCAACPDSILKDSPSADIRHGFRIDTGRYSYMLVCSFRSADCRLWLNAFSFLALDRHMREARSGIPILDQQGHERFRMPDGGKLRVTSQDGFSGFCTVRYFDKERAVLFDELHESIILPIRELPEWEAANKFRLLPLDPPMRSSREPYRKGQER</sequence>
<name>A7VQG9_9FIRM</name>
<keyword evidence="4" id="KW-1185">Reference proteome</keyword>
<dbReference type="EMBL" id="NOXF01000011">
    <property type="protein sequence ID" value="PEQ23739.1"/>
    <property type="molecule type" value="Genomic_DNA"/>
</dbReference>
<dbReference type="Proteomes" id="UP000003490">
    <property type="component" value="Unassembled WGS sequence"/>
</dbReference>
<dbReference type="HOGENOM" id="CLU_077409_0_0_9"/>
<reference evidence="2 4" key="3">
    <citation type="submission" date="2017-07" db="EMBL/GenBank/DDBJ databases">
        <title>Prevalence of linear plasmids in Cutibacterium (Propionibacterium) acnes isolates obtained from prostatic tissue.</title>
        <authorList>
            <person name="Davidsson S."/>
            <person name="Carlsson J."/>
            <person name="Molling P."/>
            <person name="Andren O."/>
            <person name="Andersson S.-O."/>
            <person name="Brzuszkiewicz E."/>
            <person name="Poehlein A."/>
            <person name="Al-Zeer M."/>
            <person name="Brinkmann V."/>
            <person name="Scavenius C."/>
            <person name="Nazipi S."/>
            <person name="Soderquist B."/>
            <person name="Bruggemann H."/>
        </authorList>
    </citation>
    <scope>NUCLEOTIDE SEQUENCE [LARGE SCALE GENOMIC DNA]</scope>
    <source>
        <strain evidence="2 4">DSM 753</strain>
    </source>
</reference>
<proteinExistence type="predicted"/>
<evidence type="ECO:0000313" key="4">
    <source>
        <dbReference type="Proteomes" id="UP000220611"/>
    </source>
</evidence>
<dbReference type="EMBL" id="ABCB02000015">
    <property type="protein sequence ID" value="EDO62380.1"/>
    <property type="molecule type" value="Genomic_DNA"/>
</dbReference>
<reference evidence="1 3" key="1">
    <citation type="submission" date="2007-08" db="EMBL/GenBank/DDBJ databases">
        <title>Draft genome sequence of Clostridium leptum (DSM 753).</title>
        <authorList>
            <person name="Sudarsanam P."/>
            <person name="Ley R."/>
            <person name="Guruge J."/>
            <person name="Turnbaugh P.J."/>
            <person name="Mahowald M."/>
            <person name="Liep D."/>
            <person name="Gordon J."/>
        </authorList>
    </citation>
    <scope>NUCLEOTIDE SEQUENCE [LARGE SCALE GENOMIC DNA]</scope>
    <source>
        <strain evidence="1 3">DSM 753</strain>
    </source>
</reference>
<accession>A7VQG9</accession>
<dbReference type="AlphaFoldDB" id="A7VQG9"/>
<evidence type="ECO:0000313" key="2">
    <source>
        <dbReference type="EMBL" id="PEQ23739.1"/>
    </source>
</evidence>
<organism evidence="1 3">
    <name type="scientific">[Clostridium] leptum DSM 753</name>
    <dbReference type="NCBI Taxonomy" id="428125"/>
    <lineage>
        <taxon>Bacteria</taxon>
        <taxon>Bacillati</taxon>
        <taxon>Bacillota</taxon>
        <taxon>Clostridia</taxon>
        <taxon>Eubacteriales</taxon>
        <taxon>Oscillospiraceae</taxon>
        <taxon>Oscillospiraceae incertae sedis</taxon>
    </lineage>
</organism>
<evidence type="ECO:0000313" key="3">
    <source>
        <dbReference type="Proteomes" id="UP000003490"/>
    </source>
</evidence>